<dbReference type="SUPFAM" id="SSF55826">
    <property type="entry name" value="YbaK/ProRS associated domain"/>
    <property type="match status" value="1"/>
</dbReference>
<evidence type="ECO:0000256" key="1">
    <source>
        <dbReference type="ARBA" id="ARBA00010201"/>
    </source>
</evidence>
<evidence type="ECO:0000313" key="4">
    <source>
        <dbReference type="Proteomes" id="UP000254051"/>
    </source>
</evidence>
<sequence>MIYISEISTTAPEKGRNATEDKVYKILDKLHISYERVDNDVVESMDECKEIDQALGTEIRKSIFLCNQKKTSFFLVVMPADKQLDTAELSKKIGVSKLSFASGELMEEHLGTKPGSASIMGLVNDEDDYVQLIIDKEVTQEEWFGCNPGINTAHLKMKTDDLLKKFLPHIYHKAKIVEL</sequence>
<feature type="domain" description="YbaK/aminoacyl-tRNA synthetase-associated" evidence="2">
    <location>
        <begin position="45"/>
        <end position="164"/>
    </location>
</feature>
<dbReference type="PANTHER" id="PTHR31423:SF3">
    <property type="entry name" value="PROLYL-TRNA SYNTHETASE ASSOCIATED DOMAIN-CONTAINING PROTEIN 1-RELATED"/>
    <property type="match status" value="1"/>
</dbReference>
<dbReference type="PANTHER" id="PTHR31423">
    <property type="entry name" value="YBAK DOMAIN-CONTAINING PROTEIN"/>
    <property type="match status" value="1"/>
</dbReference>
<evidence type="ECO:0000313" key="3">
    <source>
        <dbReference type="EMBL" id="SUQ14946.1"/>
    </source>
</evidence>
<dbReference type="InterPro" id="IPR040285">
    <property type="entry name" value="ProX/PRXD1"/>
</dbReference>
<dbReference type="Proteomes" id="UP000254051">
    <property type="component" value="Unassembled WGS sequence"/>
</dbReference>
<evidence type="ECO:0000259" key="2">
    <source>
        <dbReference type="Pfam" id="PF04073"/>
    </source>
</evidence>
<comment type="similarity">
    <text evidence="1">Belongs to the PRORSD1 family.</text>
</comment>
<dbReference type="CDD" id="cd04335">
    <property type="entry name" value="PrdX_deacylase"/>
    <property type="match status" value="1"/>
</dbReference>
<protein>
    <submittedName>
        <fullName evidence="3">Ala-tRNA(Pro) deacylase</fullName>
    </submittedName>
</protein>
<accession>A0A315ZUI4</accession>
<dbReference type="InterPro" id="IPR007214">
    <property type="entry name" value="YbaK/aa-tRNA-synth-assoc-dom"/>
</dbReference>
<dbReference type="GO" id="GO:0002161">
    <property type="term" value="F:aminoacyl-tRNA deacylase activity"/>
    <property type="evidence" value="ECO:0007669"/>
    <property type="project" value="InterPro"/>
</dbReference>
<dbReference type="EMBL" id="UHJJ01000008">
    <property type="protein sequence ID" value="SUQ14946.1"/>
    <property type="molecule type" value="Genomic_DNA"/>
</dbReference>
<proteinExistence type="inferred from homology"/>
<keyword evidence="4" id="KW-1185">Reference proteome</keyword>
<reference evidence="4" key="1">
    <citation type="submission" date="2017-07" db="EMBL/GenBank/DDBJ databases">
        <authorList>
            <person name="Varghese N."/>
            <person name="Submissions S."/>
        </authorList>
    </citation>
    <scope>NUCLEOTIDE SEQUENCE [LARGE SCALE GENOMIC DNA]</scope>
    <source>
        <strain evidence="4">NLAE-zl-C134</strain>
    </source>
</reference>
<gene>
    <name evidence="3" type="ORF">SAMN05216529_108171</name>
</gene>
<dbReference type="InterPro" id="IPR036754">
    <property type="entry name" value="YbaK/aa-tRNA-synt-asso_dom_sf"/>
</dbReference>
<dbReference type="Gene3D" id="3.90.960.10">
    <property type="entry name" value="YbaK/aminoacyl-tRNA synthetase-associated domain"/>
    <property type="match status" value="1"/>
</dbReference>
<organism evidence="3 4">
    <name type="scientific">Faecalicatena contorta</name>
    <dbReference type="NCBI Taxonomy" id="39482"/>
    <lineage>
        <taxon>Bacteria</taxon>
        <taxon>Bacillati</taxon>
        <taxon>Bacillota</taxon>
        <taxon>Clostridia</taxon>
        <taxon>Lachnospirales</taxon>
        <taxon>Lachnospiraceae</taxon>
        <taxon>Faecalicatena</taxon>
    </lineage>
</organism>
<dbReference type="Pfam" id="PF04073">
    <property type="entry name" value="tRNA_edit"/>
    <property type="match status" value="1"/>
</dbReference>
<dbReference type="AlphaFoldDB" id="A0A315ZUI4"/>
<name>A0A315ZUI4_9FIRM</name>